<evidence type="ECO:0000256" key="4">
    <source>
        <dbReference type="ARBA" id="ARBA00023002"/>
    </source>
</evidence>
<gene>
    <name evidence="8" type="ORF">QO034_15470</name>
</gene>
<dbReference type="Gene3D" id="3.30.413.10">
    <property type="entry name" value="Sulfite Reductase Hemoprotein, domain 1"/>
    <property type="match status" value="2"/>
</dbReference>
<feature type="domain" description="Nitrite/Sulfite reductase ferredoxin-like" evidence="7">
    <location>
        <begin position="17"/>
        <end position="81"/>
    </location>
</feature>
<reference evidence="8 9" key="1">
    <citation type="submission" date="2023-05" db="EMBL/GenBank/DDBJ databases">
        <title>Sedimentitalea sp. nov. JM2-8.</title>
        <authorList>
            <person name="Huang J."/>
        </authorList>
    </citation>
    <scope>NUCLEOTIDE SEQUENCE [LARGE SCALE GENOMIC DNA]</scope>
    <source>
        <strain evidence="8 9">JM2-8</strain>
    </source>
</reference>
<dbReference type="EMBL" id="JASNJE010000020">
    <property type="protein sequence ID" value="MDK3074497.1"/>
    <property type="molecule type" value="Genomic_DNA"/>
</dbReference>
<keyword evidence="9" id="KW-1185">Reference proteome</keyword>
<evidence type="ECO:0000256" key="5">
    <source>
        <dbReference type="ARBA" id="ARBA00023004"/>
    </source>
</evidence>
<sequence>MSAVPLVRGWCPGAHRPMMSGDGLVVRVRPFRAELTKAQALALCDLARRYGNGVLDLTSRANLQIRGVTEGDHPALLRALDDLGLIDTDPAVETVRNILMPPTWQAGDLTHRLHDALLATLSRLPDLPSKIGFALDTGTGGLLGEGSADIRFELDRRGGLILRADGSPLGRPVTEASAMRALMELAAWFATTGGPSQGRMRRHLAHQPLPGAWANTPPRPAVTPPRPGALAGGTLLAVPFGKIEAADMTGLLEHSSASRLRLTLERRLFLPDVQVSDPPGFLTRPSPLLNVDACPGAPYCPQATVATMELARRLAPFATRRLHVSGCAKGCARARPAAWVLVGRAGHFDLVENGHAWDEPCRIGLSPERIVEEGF</sequence>
<dbReference type="Proteomes" id="UP001227126">
    <property type="component" value="Unassembled WGS sequence"/>
</dbReference>
<keyword evidence="2" id="KW-0349">Heme</keyword>
<dbReference type="SUPFAM" id="SSF56014">
    <property type="entry name" value="Nitrite and sulphite reductase 4Fe-4S domain-like"/>
    <property type="match status" value="1"/>
</dbReference>
<keyword evidence="5" id="KW-0408">Iron</keyword>
<comment type="caution">
    <text evidence="8">The sequence shown here is derived from an EMBL/GenBank/DDBJ whole genome shotgun (WGS) entry which is preliminary data.</text>
</comment>
<dbReference type="Pfam" id="PF03460">
    <property type="entry name" value="NIR_SIR_ferr"/>
    <property type="match status" value="1"/>
</dbReference>
<dbReference type="InterPro" id="IPR036136">
    <property type="entry name" value="Nit/Sulf_reduc_fer-like_dom_sf"/>
</dbReference>
<evidence type="ECO:0000256" key="2">
    <source>
        <dbReference type="ARBA" id="ARBA00022617"/>
    </source>
</evidence>
<organism evidence="8 9">
    <name type="scientific">Sedimentitalea xiamensis</name>
    <dbReference type="NCBI Taxonomy" id="3050037"/>
    <lineage>
        <taxon>Bacteria</taxon>
        <taxon>Pseudomonadati</taxon>
        <taxon>Pseudomonadota</taxon>
        <taxon>Alphaproteobacteria</taxon>
        <taxon>Rhodobacterales</taxon>
        <taxon>Paracoccaceae</taxon>
        <taxon>Sedimentitalea</taxon>
    </lineage>
</organism>
<name>A0ABT7FH93_9RHOB</name>
<keyword evidence="3" id="KW-0479">Metal-binding</keyword>
<keyword evidence="4" id="KW-0560">Oxidoreductase</keyword>
<accession>A0ABT7FH93</accession>
<dbReference type="InterPro" id="IPR005117">
    <property type="entry name" value="NiRdtase/SiRdtase_haem-b_fer"/>
</dbReference>
<evidence type="ECO:0000256" key="6">
    <source>
        <dbReference type="ARBA" id="ARBA00023014"/>
    </source>
</evidence>
<dbReference type="PANTHER" id="PTHR32439:SF9">
    <property type="entry name" value="BLR3264 PROTEIN"/>
    <property type="match status" value="1"/>
</dbReference>
<keyword evidence="6" id="KW-0411">Iron-sulfur</keyword>
<dbReference type="SUPFAM" id="SSF55124">
    <property type="entry name" value="Nitrite/Sulfite reductase N-terminal domain-like"/>
    <property type="match status" value="1"/>
</dbReference>
<evidence type="ECO:0000313" key="8">
    <source>
        <dbReference type="EMBL" id="MDK3074497.1"/>
    </source>
</evidence>
<dbReference type="InterPro" id="IPR051329">
    <property type="entry name" value="NIR_SIR_4Fe-4S"/>
</dbReference>
<evidence type="ECO:0000313" key="9">
    <source>
        <dbReference type="Proteomes" id="UP001227126"/>
    </source>
</evidence>
<dbReference type="RefSeq" id="WP_284486427.1">
    <property type="nucleotide sequence ID" value="NZ_JASNJE010000020.1"/>
</dbReference>
<protein>
    <submittedName>
        <fullName evidence="8">Cobalamin biosynthesis protein CobG</fullName>
    </submittedName>
</protein>
<keyword evidence="1" id="KW-0004">4Fe-4S</keyword>
<evidence type="ECO:0000256" key="3">
    <source>
        <dbReference type="ARBA" id="ARBA00022723"/>
    </source>
</evidence>
<evidence type="ECO:0000256" key="1">
    <source>
        <dbReference type="ARBA" id="ARBA00022485"/>
    </source>
</evidence>
<dbReference type="InterPro" id="IPR045854">
    <property type="entry name" value="NO2/SO3_Rdtase_4Fe4S_sf"/>
</dbReference>
<proteinExistence type="predicted"/>
<dbReference type="Gene3D" id="3.90.480.10">
    <property type="entry name" value="Sulfite Reductase Hemoprotein,Domain 2"/>
    <property type="match status" value="1"/>
</dbReference>
<evidence type="ECO:0000259" key="7">
    <source>
        <dbReference type="Pfam" id="PF03460"/>
    </source>
</evidence>
<dbReference type="PANTHER" id="PTHR32439">
    <property type="entry name" value="FERREDOXIN--NITRITE REDUCTASE, CHLOROPLASTIC"/>
    <property type="match status" value="1"/>
</dbReference>